<reference evidence="3 4" key="1">
    <citation type="submission" date="2020-08" db="EMBL/GenBank/DDBJ databases">
        <title>Functional genomics of gut bacteria from endangered species of beetles.</title>
        <authorList>
            <person name="Carlos-Shanley C."/>
        </authorList>
    </citation>
    <scope>NUCLEOTIDE SEQUENCE [LARGE SCALE GENOMIC DNA]</scope>
    <source>
        <strain evidence="3 4">S00070</strain>
    </source>
</reference>
<evidence type="ECO:0000259" key="1">
    <source>
        <dbReference type="Pfam" id="PF04773"/>
    </source>
</evidence>
<evidence type="ECO:0000313" key="3">
    <source>
        <dbReference type="EMBL" id="MBB6002533.1"/>
    </source>
</evidence>
<dbReference type="RefSeq" id="WP_184131730.1">
    <property type="nucleotide sequence ID" value="NZ_JACHKT010000006.1"/>
</dbReference>
<dbReference type="InterPro" id="IPR006860">
    <property type="entry name" value="FecR"/>
</dbReference>
<organism evidence="3 4">
    <name type="scientific">Arcicella rosea</name>
    <dbReference type="NCBI Taxonomy" id="502909"/>
    <lineage>
        <taxon>Bacteria</taxon>
        <taxon>Pseudomonadati</taxon>
        <taxon>Bacteroidota</taxon>
        <taxon>Cytophagia</taxon>
        <taxon>Cytophagales</taxon>
        <taxon>Flectobacillaceae</taxon>
        <taxon>Arcicella</taxon>
    </lineage>
</organism>
<sequence length="367" mass="42298">MRKTYQSIDDFLSDSSFKEWVLEGKHHDKWYEWTLSKDESTELMQSARLYLLAMQIREKEVQKEDIQEALGHTWEKIHKQDRTNQQGYLVRVLKLSTVKKMAAILLVGMCLFWVYQQQTTLQSKYLGYDELVSQQNGGLIEQANNTNKPQLITLSDGSSILLQPNSKLSYPNFFTGKERKVYLLGEAFFEISKNPEKPFWVFANEVVTKVIGTSFRIKAYKDNENVDVVVRTGKVSISSNTKIQPANQSVLLLPNQSVRFQRKDLAFDPIVAINTNKPEDINDLTTIEKLNFEFIDVPVSQIFERLKQAYLVEIDYPQEKLKDCYLTTSLSDQPLPEKLKIICESLGGNTKYEMNGNQITIYSNGCN</sequence>
<dbReference type="InterPro" id="IPR012373">
    <property type="entry name" value="Ferrdict_sens_TM"/>
</dbReference>
<evidence type="ECO:0000313" key="4">
    <source>
        <dbReference type="Proteomes" id="UP000524404"/>
    </source>
</evidence>
<comment type="caution">
    <text evidence="3">The sequence shown here is derived from an EMBL/GenBank/DDBJ whole genome shotgun (WGS) entry which is preliminary data.</text>
</comment>
<dbReference type="PANTHER" id="PTHR30273:SF2">
    <property type="entry name" value="PROTEIN FECR"/>
    <property type="match status" value="1"/>
</dbReference>
<feature type="domain" description="FecR protein" evidence="1">
    <location>
        <begin position="150"/>
        <end position="235"/>
    </location>
</feature>
<dbReference type="GO" id="GO:0016989">
    <property type="term" value="F:sigma factor antagonist activity"/>
    <property type="evidence" value="ECO:0007669"/>
    <property type="project" value="TreeGrafter"/>
</dbReference>
<dbReference type="Pfam" id="PF04773">
    <property type="entry name" value="FecR"/>
    <property type="match status" value="1"/>
</dbReference>
<dbReference type="Pfam" id="PF16344">
    <property type="entry name" value="FecR_C"/>
    <property type="match status" value="1"/>
</dbReference>
<dbReference type="Gene3D" id="3.55.50.30">
    <property type="match status" value="1"/>
</dbReference>
<dbReference type="Proteomes" id="UP000524404">
    <property type="component" value="Unassembled WGS sequence"/>
</dbReference>
<dbReference type="PIRSF" id="PIRSF018266">
    <property type="entry name" value="FecR"/>
    <property type="match status" value="1"/>
</dbReference>
<feature type="domain" description="Protein FecR C-terminal" evidence="2">
    <location>
        <begin position="292"/>
        <end position="361"/>
    </location>
</feature>
<dbReference type="Gene3D" id="2.60.120.1440">
    <property type="match status" value="1"/>
</dbReference>
<accession>A0A841END5</accession>
<dbReference type="InterPro" id="IPR032508">
    <property type="entry name" value="FecR_C"/>
</dbReference>
<keyword evidence="4" id="KW-1185">Reference proteome</keyword>
<name>A0A841END5_9BACT</name>
<evidence type="ECO:0008006" key="5">
    <source>
        <dbReference type="Google" id="ProtNLM"/>
    </source>
</evidence>
<dbReference type="AlphaFoldDB" id="A0A841END5"/>
<proteinExistence type="predicted"/>
<gene>
    <name evidence="3" type="ORF">HNP25_001185</name>
</gene>
<evidence type="ECO:0000259" key="2">
    <source>
        <dbReference type="Pfam" id="PF16344"/>
    </source>
</evidence>
<dbReference type="EMBL" id="JACHKT010000006">
    <property type="protein sequence ID" value="MBB6002533.1"/>
    <property type="molecule type" value="Genomic_DNA"/>
</dbReference>
<protein>
    <recommendedName>
        <fullName evidence="5">FecR family protein</fullName>
    </recommendedName>
</protein>
<dbReference type="PANTHER" id="PTHR30273">
    <property type="entry name" value="PERIPLASMIC SIGNAL SENSOR AND SIGMA FACTOR ACTIVATOR FECR-RELATED"/>
    <property type="match status" value="1"/>
</dbReference>